<dbReference type="EMBL" id="MECQ01000001">
    <property type="protein sequence ID" value="ODV54539.1"/>
    <property type="molecule type" value="Genomic_DNA"/>
</dbReference>
<dbReference type="PANTHER" id="PTHR41260:SF1">
    <property type="entry name" value="PROTEIN ECSC"/>
    <property type="match status" value="1"/>
</dbReference>
<reference evidence="1 2" key="1">
    <citation type="submission" date="2016-09" db="EMBL/GenBank/DDBJ databases">
        <title>Draft genome sequence of the soil isolate, Lysinibacillus fusiformis M5, a potential hypoxanthine producer.</title>
        <authorList>
            <person name="Gallegos-Monterrosa R."/>
            <person name="Maroti G."/>
            <person name="Balint B."/>
            <person name="Kovacs A.T."/>
        </authorList>
    </citation>
    <scope>NUCLEOTIDE SEQUENCE [LARGE SCALE GENOMIC DNA]</scope>
    <source>
        <strain evidence="1 2">M5</strain>
    </source>
</reference>
<dbReference type="Pfam" id="PF12787">
    <property type="entry name" value="EcsC"/>
    <property type="match status" value="1"/>
</dbReference>
<evidence type="ECO:0008006" key="3">
    <source>
        <dbReference type="Google" id="ProtNLM"/>
    </source>
</evidence>
<comment type="caution">
    <text evidence="1">The sequence shown here is derived from an EMBL/GenBank/DDBJ whole genome shotgun (WGS) entry which is preliminary data.</text>
</comment>
<protein>
    <recommendedName>
        <fullName evidence="3">EcsC family protein</fullName>
    </recommendedName>
</protein>
<sequence>MENRQLLEQHLQEIQVWEKDQKDLWFWEKLGRIPFKLLDKMTPTFIQNKIAILVDELGNYIQSGGKYLINEQAMIQKVRNHSATEHILGISDIGQIPLEDMITLSDKLQNERVKFATVQGVSTGFGGIFTLAIDIPVILGTALKTLQEIAIIHGYDPNDKMERIFIVKCLQFTSADIVGKEAILQELSTMNSTNKATDNMISQLQGWQEVFYTYRDQMGWKKLFQMIPIAGMIFGAYANKGMIQDVAETGIMLYRKRRICEKLNELDS</sequence>
<dbReference type="RefSeq" id="WP_069479819.1">
    <property type="nucleotide sequence ID" value="NZ_KV766182.1"/>
</dbReference>
<dbReference type="InterPro" id="IPR024787">
    <property type="entry name" value="EcsC"/>
</dbReference>
<accession>A0A1E4R288</accession>
<evidence type="ECO:0000313" key="2">
    <source>
        <dbReference type="Proteomes" id="UP000094784"/>
    </source>
</evidence>
<organism evidence="1 2">
    <name type="scientific">Lysinibacillus fusiformis</name>
    <dbReference type="NCBI Taxonomy" id="28031"/>
    <lineage>
        <taxon>Bacteria</taxon>
        <taxon>Bacillati</taxon>
        <taxon>Bacillota</taxon>
        <taxon>Bacilli</taxon>
        <taxon>Bacillales</taxon>
        <taxon>Bacillaceae</taxon>
        <taxon>Lysinibacillus</taxon>
    </lineage>
</organism>
<evidence type="ECO:0000313" key="1">
    <source>
        <dbReference type="EMBL" id="ODV54539.1"/>
    </source>
</evidence>
<dbReference type="AlphaFoldDB" id="A0A1E4R288"/>
<dbReference type="Proteomes" id="UP000094784">
    <property type="component" value="Unassembled WGS sequence"/>
</dbReference>
<gene>
    <name evidence="1" type="ORF">BG258_00905</name>
</gene>
<dbReference type="PANTHER" id="PTHR41260">
    <property type="entry name" value="PROTEIN ECSC"/>
    <property type="match status" value="1"/>
</dbReference>
<proteinExistence type="predicted"/>
<name>A0A1E4R288_9BACI</name>
<dbReference type="OrthoDB" id="2737310at2"/>